<sequence length="112" mass="13455">MQGNSPKPIDLLNLLRYIHTEYMTKEDYDQIEDYDFNLKEDQLEIIRKLIVSRVKTEYDDCGRKRLKCVLELCINQNEREIEELFQMSSPCDDIVDKKGFINNIYKELFEPL</sequence>
<gene>
    <name evidence="1" type="ORF">J2T19_005696</name>
</gene>
<protein>
    <submittedName>
        <fullName evidence="1">Uncharacterized protein</fullName>
    </submittedName>
</protein>
<name>A0ABT9WLR2_9BACL</name>
<evidence type="ECO:0000313" key="2">
    <source>
        <dbReference type="Proteomes" id="UP001233836"/>
    </source>
</evidence>
<reference evidence="1 2" key="1">
    <citation type="submission" date="2023-07" db="EMBL/GenBank/DDBJ databases">
        <title>Sorghum-associated microbial communities from plants grown in Nebraska, USA.</title>
        <authorList>
            <person name="Schachtman D."/>
        </authorList>
    </citation>
    <scope>NUCLEOTIDE SEQUENCE [LARGE SCALE GENOMIC DNA]</scope>
    <source>
        <strain evidence="1 2">DS1314</strain>
    </source>
</reference>
<evidence type="ECO:0000313" key="1">
    <source>
        <dbReference type="EMBL" id="MDQ0174164.1"/>
    </source>
</evidence>
<accession>A0ABT9WLR2</accession>
<organism evidence="1 2">
    <name type="scientific">Paenibacillus tundrae</name>
    <dbReference type="NCBI Taxonomy" id="528187"/>
    <lineage>
        <taxon>Bacteria</taxon>
        <taxon>Bacillati</taxon>
        <taxon>Bacillota</taxon>
        <taxon>Bacilli</taxon>
        <taxon>Bacillales</taxon>
        <taxon>Paenibacillaceae</taxon>
        <taxon>Paenibacillus</taxon>
    </lineage>
</organism>
<dbReference type="Proteomes" id="UP001233836">
    <property type="component" value="Unassembled WGS sequence"/>
</dbReference>
<dbReference type="EMBL" id="JAUSTI010000035">
    <property type="protein sequence ID" value="MDQ0174164.1"/>
    <property type="molecule type" value="Genomic_DNA"/>
</dbReference>
<comment type="caution">
    <text evidence="1">The sequence shown here is derived from an EMBL/GenBank/DDBJ whole genome shotgun (WGS) entry which is preliminary data.</text>
</comment>
<proteinExistence type="predicted"/>
<keyword evidence="2" id="KW-1185">Reference proteome</keyword>
<dbReference type="RefSeq" id="WP_145046554.1">
    <property type="nucleotide sequence ID" value="NZ_JAUSTI010000035.1"/>
</dbReference>